<comment type="caution">
    <text evidence="3">The sequence shown here is derived from an EMBL/GenBank/DDBJ whole genome shotgun (WGS) entry which is preliminary data.</text>
</comment>
<keyword evidence="1" id="KW-0732">Signal</keyword>
<evidence type="ECO:0000313" key="3">
    <source>
        <dbReference type="EMBL" id="MDF0599660.1"/>
    </source>
</evidence>
<dbReference type="RefSeq" id="WP_275565803.1">
    <property type="nucleotide sequence ID" value="NZ_JARGYC010000004.1"/>
</dbReference>
<reference evidence="3" key="1">
    <citation type="submission" date="2023-03" db="EMBL/GenBank/DDBJ databases">
        <title>Multiphase analysis and comparison of six strains from genera Psychromarinibacter, Lutimaribacter, and Maritimibacter, including a novel species: Psychromarinibacter sediminicola sp. nov.</title>
        <authorList>
            <person name="Wang Y.-H."/>
            <person name="Ye M.-Q."/>
            <person name="Du Z.-J."/>
        </authorList>
    </citation>
    <scope>NUCLEOTIDE SEQUENCE</scope>
    <source>
        <strain evidence="3">C21-152</strain>
    </source>
</reference>
<sequence>MTPSIRIPLATALGLAALAAGPAPAQEMAVARTVDSDALDWGPCPGFMPEGCGIAVLHGNPAEPNADIFYRVPGGAEIPRHWHTSPERMVLVEGEMSVTYDGQDPVTLAPGTYGYGPARKPHSADCLSDGPCTLFIAFVAPIDAMADAPD</sequence>
<dbReference type="Gene3D" id="2.60.120.10">
    <property type="entry name" value="Jelly Rolls"/>
    <property type="match status" value="1"/>
</dbReference>
<accession>A0AAE3T6T9</accession>
<dbReference type="Proteomes" id="UP001220964">
    <property type="component" value="Unassembled WGS sequence"/>
</dbReference>
<organism evidence="3 4">
    <name type="scientific">Psychromarinibacter sediminicola</name>
    <dbReference type="NCBI Taxonomy" id="3033385"/>
    <lineage>
        <taxon>Bacteria</taxon>
        <taxon>Pseudomonadati</taxon>
        <taxon>Pseudomonadota</taxon>
        <taxon>Alphaproteobacteria</taxon>
        <taxon>Rhodobacterales</taxon>
        <taxon>Paracoccaceae</taxon>
        <taxon>Psychromarinibacter</taxon>
    </lineage>
</organism>
<gene>
    <name evidence="3" type="ORF">P1J78_02840</name>
</gene>
<name>A0AAE3T6T9_9RHOB</name>
<evidence type="ECO:0000256" key="1">
    <source>
        <dbReference type="SAM" id="SignalP"/>
    </source>
</evidence>
<dbReference type="SUPFAM" id="SSF51182">
    <property type="entry name" value="RmlC-like cupins"/>
    <property type="match status" value="1"/>
</dbReference>
<protein>
    <submittedName>
        <fullName evidence="3">Cupin domain-containing protein</fullName>
    </submittedName>
</protein>
<dbReference type="InterPro" id="IPR011051">
    <property type="entry name" value="RmlC_Cupin_sf"/>
</dbReference>
<dbReference type="InterPro" id="IPR014710">
    <property type="entry name" value="RmlC-like_jellyroll"/>
</dbReference>
<evidence type="ECO:0000313" key="4">
    <source>
        <dbReference type="Proteomes" id="UP001220964"/>
    </source>
</evidence>
<feature type="signal peptide" evidence="1">
    <location>
        <begin position="1"/>
        <end position="25"/>
    </location>
</feature>
<dbReference type="EMBL" id="JARGYC010000004">
    <property type="protein sequence ID" value="MDF0599660.1"/>
    <property type="molecule type" value="Genomic_DNA"/>
</dbReference>
<evidence type="ECO:0000259" key="2">
    <source>
        <dbReference type="Pfam" id="PF07883"/>
    </source>
</evidence>
<keyword evidence="4" id="KW-1185">Reference proteome</keyword>
<dbReference type="InterPro" id="IPR013096">
    <property type="entry name" value="Cupin_2"/>
</dbReference>
<proteinExistence type="predicted"/>
<dbReference type="Pfam" id="PF07883">
    <property type="entry name" value="Cupin_2"/>
    <property type="match status" value="1"/>
</dbReference>
<feature type="domain" description="Cupin type-2" evidence="2">
    <location>
        <begin position="71"/>
        <end position="136"/>
    </location>
</feature>
<feature type="chain" id="PRO_5042055748" evidence="1">
    <location>
        <begin position="26"/>
        <end position="150"/>
    </location>
</feature>
<dbReference type="AlphaFoldDB" id="A0AAE3T6T9"/>